<feature type="coiled-coil region" evidence="2">
    <location>
        <begin position="542"/>
        <end position="569"/>
    </location>
</feature>
<protein>
    <submittedName>
        <fullName evidence="3">Uncharacterized membrane protein YqiK, contains Band7/PHB/SPFH domain</fullName>
    </submittedName>
</protein>
<dbReference type="SUPFAM" id="SSF117892">
    <property type="entry name" value="Band 7/SPFH domain"/>
    <property type="match status" value="1"/>
</dbReference>
<accession>A0A1M5F0H9</accession>
<dbReference type="OrthoDB" id="9815577at2"/>
<dbReference type="STRING" id="1346286.SAMN05444362_1116"/>
<reference evidence="4" key="1">
    <citation type="submission" date="2016-11" db="EMBL/GenBank/DDBJ databases">
        <authorList>
            <person name="Varghese N."/>
            <person name="Submissions S."/>
        </authorList>
    </citation>
    <scope>NUCLEOTIDE SEQUENCE [LARGE SCALE GENOMIC DNA]</scope>
    <source>
        <strain evidence="4">DSM 27370</strain>
    </source>
</reference>
<name>A0A1M5F0H9_9BACT</name>
<dbReference type="GO" id="GO:0005886">
    <property type="term" value="C:plasma membrane"/>
    <property type="evidence" value="ECO:0007669"/>
    <property type="project" value="TreeGrafter"/>
</dbReference>
<dbReference type="Proteomes" id="UP000184480">
    <property type="component" value="Unassembled WGS sequence"/>
</dbReference>
<comment type="subcellular location">
    <subcellularLocation>
        <location evidence="1">Endomembrane system</location>
    </subcellularLocation>
</comment>
<dbReference type="InterPro" id="IPR036013">
    <property type="entry name" value="Band_7/SPFH_dom_sf"/>
</dbReference>
<dbReference type="PANTHER" id="PTHR13806">
    <property type="entry name" value="FLOTILLIN-RELATED"/>
    <property type="match status" value="1"/>
</dbReference>
<dbReference type="InterPro" id="IPR027705">
    <property type="entry name" value="Flotillin_fam"/>
</dbReference>
<dbReference type="GO" id="GO:0012505">
    <property type="term" value="C:endomembrane system"/>
    <property type="evidence" value="ECO:0007669"/>
    <property type="project" value="UniProtKB-SubCell"/>
</dbReference>
<dbReference type="RefSeq" id="WP_062179183.1">
    <property type="nucleotide sequence ID" value="NZ_BBXL01000006.1"/>
</dbReference>
<evidence type="ECO:0000256" key="2">
    <source>
        <dbReference type="SAM" id="Coils"/>
    </source>
</evidence>
<keyword evidence="2" id="KW-0175">Coiled coil</keyword>
<organism evidence="3 4">
    <name type="scientific">Dysgonomonas macrotermitis</name>
    <dbReference type="NCBI Taxonomy" id="1346286"/>
    <lineage>
        <taxon>Bacteria</taxon>
        <taxon>Pseudomonadati</taxon>
        <taxon>Bacteroidota</taxon>
        <taxon>Bacteroidia</taxon>
        <taxon>Bacteroidales</taxon>
        <taxon>Dysgonomonadaceae</taxon>
        <taxon>Dysgonomonas</taxon>
    </lineage>
</organism>
<dbReference type="AlphaFoldDB" id="A0A1M5F0H9"/>
<feature type="coiled-coil region" evidence="2">
    <location>
        <begin position="393"/>
        <end position="444"/>
    </location>
</feature>
<evidence type="ECO:0000313" key="4">
    <source>
        <dbReference type="Proteomes" id="UP000184480"/>
    </source>
</evidence>
<dbReference type="Gene3D" id="3.30.479.30">
    <property type="entry name" value="Band 7 domain"/>
    <property type="match status" value="1"/>
</dbReference>
<evidence type="ECO:0000313" key="3">
    <source>
        <dbReference type="EMBL" id="SHF84721.1"/>
    </source>
</evidence>
<proteinExistence type="predicted"/>
<sequence>MELALIITGAGLFLLLLFLGILASFYKKIPQGKAIVRTGVGGTGVAFNKGMYVVPIFHKMEIMDISIKKLEIERMQHDGLICKDNIRADIKVAFFVRVNKSVNDVINVAQTLGCERASDISTLKNIFEAKFSEALKTVGKKFDFIELYEARREFRDEIINIIGTDLNGYNLDDCAIDYLEQTEIQFMSPDNILDSEGIRKITQLTAAQNINANQIRRDEEKVIKKQNVEAREAILELERQLAEKEEKQRREIDNVKSREGAEIQKVREEERLKAETVRISTDEQLAVQEENKLRQIIIAEKNKQRTEAIEAERVEKDRALEQTERERIVTLAQIDKERVLEIEKKNIQDVIRERVEVEKGVVEETQNIKDIEAFREVERKKHVGITTAAQLAEEKLIETVKAAEAEKKAAEEKAKQLLIDADAKKEASTKQAEARKILAEAQAKEDATYGLAEAEIMKAKAAAAEQQGTVEAANIEKKAKAEAAGIEAKAEAKKKEGLVDAEITREKALATATGEASIIEKKSVAEAAGIEAKADAKRKEGLMEAEVAKEKALAEASGIEEKADAMKKLDGVGREHEEFKLQLQKERDVELAQINIQKEIADAQAKVLAEALKSADIDIVGGETMFFDNIVKQISNAKGFDRLVNESDNISQIKKALLGDGKNGGELMDRIRYFVRQYGISTEDIKNLSIAALIFKMQSQCTNSEDKGVLDNLLSLAKSMGISNNKLS</sequence>
<feature type="coiled-coil region" evidence="2">
    <location>
        <begin position="220"/>
        <end position="258"/>
    </location>
</feature>
<keyword evidence="4" id="KW-1185">Reference proteome</keyword>
<gene>
    <name evidence="3" type="ORF">SAMN05444362_1116</name>
</gene>
<dbReference type="PANTHER" id="PTHR13806:SF31">
    <property type="entry name" value="FLOTILLIN-LIKE PROTEIN 1-RELATED"/>
    <property type="match status" value="1"/>
</dbReference>
<dbReference type="EMBL" id="FQUC01000011">
    <property type="protein sequence ID" value="SHF84721.1"/>
    <property type="molecule type" value="Genomic_DNA"/>
</dbReference>
<evidence type="ECO:0000256" key="1">
    <source>
        <dbReference type="ARBA" id="ARBA00004308"/>
    </source>
</evidence>